<dbReference type="Pfam" id="PF07738">
    <property type="entry name" value="Sad1_UNC"/>
    <property type="match status" value="1"/>
</dbReference>
<feature type="compositionally biased region" description="Low complexity" evidence="5">
    <location>
        <begin position="67"/>
        <end position="109"/>
    </location>
</feature>
<protein>
    <recommendedName>
        <fullName evidence="8">SUN domain-containing protein</fullName>
    </recommendedName>
</protein>
<keyword evidence="7" id="KW-0732">Signal</keyword>
<feature type="region of interest" description="Disordered" evidence="5">
    <location>
        <begin position="162"/>
        <end position="184"/>
    </location>
</feature>
<dbReference type="GO" id="GO:0005737">
    <property type="term" value="C:cytoplasm"/>
    <property type="evidence" value="ECO:0007669"/>
    <property type="project" value="TreeGrafter"/>
</dbReference>
<evidence type="ECO:0000256" key="5">
    <source>
        <dbReference type="SAM" id="MobiDB-lite"/>
    </source>
</evidence>
<feature type="compositionally biased region" description="Low complexity" evidence="5">
    <location>
        <begin position="474"/>
        <end position="506"/>
    </location>
</feature>
<feature type="region of interest" description="Disordered" evidence="5">
    <location>
        <begin position="65"/>
        <end position="135"/>
    </location>
</feature>
<dbReference type="PANTHER" id="PTHR12953:SF0">
    <property type="entry name" value="SUN DOMAIN-CONTAINING OSSIFICATION FACTOR"/>
    <property type="match status" value="1"/>
</dbReference>
<evidence type="ECO:0000256" key="3">
    <source>
        <dbReference type="ARBA" id="ARBA00022989"/>
    </source>
</evidence>
<evidence type="ECO:0000256" key="7">
    <source>
        <dbReference type="SAM" id="SignalP"/>
    </source>
</evidence>
<feature type="domain" description="SUN" evidence="8">
    <location>
        <begin position="226"/>
        <end position="393"/>
    </location>
</feature>
<dbReference type="SUPFAM" id="SSF49785">
    <property type="entry name" value="Galactose-binding domain-like"/>
    <property type="match status" value="1"/>
</dbReference>
<feature type="signal peptide" evidence="7">
    <location>
        <begin position="1"/>
        <end position="22"/>
    </location>
</feature>
<dbReference type="GO" id="GO:0016020">
    <property type="term" value="C:membrane"/>
    <property type="evidence" value="ECO:0007669"/>
    <property type="project" value="InterPro"/>
</dbReference>
<feature type="compositionally biased region" description="Basic and acidic residues" evidence="5">
    <location>
        <begin position="110"/>
        <end position="129"/>
    </location>
</feature>
<dbReference type="GeneID" id="63843233"/>
<dbReference type="InterPro" id="IPR008979">
    <property type="entry name" value="Galactose-bd-like_sf"/>
</dbReference>
<dbReference type="FunFam" id="2.60.120.260:FF:000082">
    <property type="entry name" value="Sad1/UNC domain protein"/>
    <property type="match status" value="1"/>
</dbReference>
<evidence type="ECO:0000256" key="6">
    <source>
        <dbReference type="SAM" id="Phobius"/>
    </source>
</evidence>
<dbReference type="Gene3D" id="2.60.120.260">
    <property type="entry name" value="Galactose-binding domain-like"/>
    <property type="match status" value="1"/>
</dbReference>
<dbReference type="GO" id="GO:0034975">
    <property type="term" value="P:protein folding in endoplasmic reticulum"/>
    <property type="evidence" value="ECO:0007669"/>
    <property type="project" value="TreeGrafter"/>
</dbReference>
<dbReference type="EMBL" id="MU032344">
    <property type="protein sequence ID" value="KAF3770367.1"/>
    <property type="molecule type" value="Genomic_DNA"/>
</dbReference>
<dbReference type="OrthoDB" id="266334at2759"/>
<evidence type="ECO:0000259" key="8">
    <source>
        <dbReference type="PROSITE" id="PS51469"/>
    </source>
</evidence>
<keyword evidence="10" id="KW-1185">Reference proteome</keyword>
<keyword evidence="4 6" id="KW-0472">Membrane</keyword>
<feature type="chain" id="PRO_5040255082" description="SUN domain-containing protein" evidence="7">
    <location>
        <begin position="23"/>
        <end position="643"/>
    </location>
</feature>
<dbReference type="InterPro" id="IPR012919">
    <property type="entry name" value="SUN_dom"/>
</dbReference>
<feature type="compositionally biased region" description="Basic and acidic residues" evidence="5">
    <location>
        <begin position="162"/>
        <end position="173"/>
    </location>
</feature>
<feature type="non-terminal residue" evidence="9">
    <location>
        <position position="643"/>
    </location>
</feature>
<dbReference type="Proteomes" id="UP000803844">
    <property type="component" value="Unassembled WGS sequence"/>
</dbReference>
<accession>A0A9P4YCI8</accession>
<organism evidence="9 10">
    <name type="scientific">Cryphonectria parasitica (strain ATCC 38755 / EP155)</name>
    <dbReference type="NCBI Taxonomy" id="660469"/>
    <lineage>
        <taxon>Eukaryota</taxon>
        <taxon>Fungi</taxon>
        <taxon>Dikarya</taxon>
        <taxon>Ascomycota</taxon>
        <taxon>Pezizomycotina</taxon>
        <taxon>Sordariomycetes</taxon>
        <taxon>Sordariomycetidae</taxon>
        <taxon>Diaporthales</taxon>
        <taxon>Cryphonectriaceae</taxon>
        <taxon>Cryphonectria-Endothia species complex</taxon>
        <taxon>Cryphonectria</taxon>
    </lineage>
</organism>
<evidence type="ECO:0000313" key="9">
    <source>
        <dbReference type="EMBL" id="KAF3770367.1"/>
    </source>
</evidence>
<evidence type="ECO:0000256" key="2">
    <source>
        <dbReference type="ARBA" id="ARBA00022692"/>
    </source>
</evidence>
<dbReference type="RefSeq" id="XP_040781328.1">
    <property type="nucleotide sequence ID" value="XM_040926104.1"/>
</dbReference>
<name>A0A9P4YCI8_CRYP1</name>
<comment type="subcellular location">
    <subcellularLocation>
        <location evidence="1">Endomembrane system</location>
    </subcellularLocation>
</comment>
<dbReference type="GO" id="GO:0012505">
    <property type="term" value="C:endomembrane system"/>
    <property type="evidence" value="ECO:0007669"/>
    <property type="project" value="UniProtKB-SubCell"/>
</dbReference>
<evidence type="ECO:0000256" key="1">
    <source>
        <dbReference type="ARBA" id="ARBA00004308"/>
    </source>
</evidence>
<sequence>MRSVSSGLLALVLGVQGFASQAQEVTAASSSSSSLSSPEVCESKTINYITHTLPQQCLRTNWSSSNSTLQDATTSTTTSTVTSAETATTTQLAASGETAAQAGSSQAQSGREEKKEDVPVDTKGPKDGVDDPEDLATSSFMSFEEWKAMMLQKSGQDLADLKGRKSHEGRDGAEMGPNEGLDSWGDDGEIALDFDVLSGKISEMAATAGAKSASASIDVSNAETQEPAVYGDGVAHYRRPKDAGITCKERFSYSSFDGGATVLKTSPGAKNAKAILVENKDSYMLFTCSQENKFVIVELSEDILVDTVVLANFEFFSSMIRSFRISVSDKYPVKVEKWKDVGTFQARNSRDIQAFLIDNPKIWAKYIRIEFLSHYGNEYYCPVSLLRVHGTRMLDSWKEAEAGTDDDEPAETVSAAEAAPEHEVPQENIIPVDPEATRTTAASTDTTMNKTQSVQPTAKSPSIPPKPPPGSKVGGDSSSKSSSKQPTHSSQNKTATGTSSSANASPTVQESFFKSISKRLQFLESNTTLSLQYIEDQSKFLQEALQKMERRQISRVDTFLTNLNNTVLSELRSVRQQYDQIWQSTVLALETQREQSDREIIALSSRLNLLADEVVFQKRMAIFQSVLLLCCLLLVLFSRGVLG</sequence>
<comment type="caution">
    <text evidence="9">The sequence shown here is derived from an EMBL/GenBank/DDBJ whole genome shotgun (WGS) entry which is preliminary data.</text>
</comment>
<feature type="compositionally biased region" description="Low complexity" evidence="5">
    <location>
        <begin position="437"/>
        <end position="451"/>
    </location>
</feature>
<evidence type="ECO:0000313" key="10">
    <source>
        <dbReference type="Proteomes" id="UP000803844"/>
    </source>
</evidence>
<dbReference type="PROSITE" id="PS51469">
    <property type="entry name" value="SUN"/>
    <property type="match status" value="1"/>
</dbReference>
<keyword evidence="2 6" id="KW-0812">Transmembrane</keyword>
<evidence type="ECO:0000256" key="4">
    <source>
        <dbReference type="ARBA" id="ARBA00023136"/>
    </source>
</evidence>
<reference evidence="9" key="1">
    <citation type="journal article" date="2020" name="Phytopathology">
        <title>Genome sequence of the chestnut blight fungus Cryphonectria parasitica EP155: A fundamental resource for an archetypical invasive plant pathogen.</title>
        <authorList>
            <person name="Crouch J.A."/>
            <person name="Dawe A."/>
            <person name="Aerts A."/>
            <person name="Barry K."/>
            <person name="Churchill A.C.L."/>
            <person name="Grimwood J."/>
            <person name="Hillman B."/>
            <person name="Milgroom M.G."/>
            <person name="Pangilinan J."/>
            <person name="Smith M."/>
            <person name="Salamov A."/>
            <person name="Schmutz J."/>
            <person name="Yadav J."/>
            <person name="Grigoriev I.V."/>
            <person name="Nuss D."/>
        </authorList>
    </citation>
    <scope>NUCLEOTIDE SEQUENCE</scope>
    <source>
        <strain evidence="9">EP155</strain>
    </source>
</reference>
<gene>
    <name evidence="9" type="ORF">M406DRAFT_87210</name>
</gene>
<keyword evidence="3 6" id="KW-1133">Transmembrane helix</keyword>
<dbReference type="InterPro" id="IPR045120">
    <property type="entry name" value="Suco/Slp1-like"/>
</dbReference>
<feature type="transmembrane region" description="Helical" evidence="6">
    <location>
        <begin position="621"/>
        <end position="642"/>
    </location>
</feature>
<dbReference type="PANTHER" id="PTHR12953">
    <property type="entry name" value="MEMBRANE PROTEIN CH1 RELATED"/>
    <property type="match status" value="1"/>
</dbReference>
<dbReference type="AlphaFoldDB" id="A0A9P4YCI8"/>
<proteinExistence type="predicted"/>
<feature type="region of interest" description="Disordered" evidence="5">
    <location>
        <begin position="400"/>
        <end position="506"/>
    </location>
</feature>